<evidence type="ECO:0000256" key="7">
    <source>
        <dbReference type="ARBA" id="ARBA00023150"/>
    </source>
</evidence>
<evidence type="ECO:0000256" key="6">
    <source>
        <dbReference type="ARBA" id="ARBA00023134"/>
    </source>
</evidence>
<gene>
    <name evidence="9" type="ORF">H7C19_13785</name>
</gene>
<dbReference type="InterPro" id="IPR013482">
    <property type="entry name" value="Molybde_CF_guanTrfase"/>
</dbReference>
<keyword evidence="7" id="KW-0501">Molybdenum cofactor biosynthesis</keyword>
<dbReference type="GO" id="GO:0016779">
    <property type="term" value="F:nucleotidyltransferase activity"/>
    <property type="evidence" value="ECO:0007669"/>
    <property type="project" value="UniProtKB-KW"/>
</dbReference>
<evidence type="ECO:0000259" key="8">
    <source>
        <dbReference type="Pfam" id="PF12804"/>
    </source>
</evidence>
<keyword evidence="5" id="KW-0460">Magnesium</keyword>
<reference evidence="9 10" key="1">
    <citation type="submission" date="2020-08" db="EMBL/GenBank/DDBJ databases">
        <title>Cohnella phylogeny.</title>
        <authorList>
            <person name="Dunlap C."/>
        </authorList>
    </citation>
    <scope>NUCLEOTIDE SEQUENCE [LARGE SCALE GENOMIC DNA]</scope>
    <source>
        <strain evidence="9 10">DSM 28246</strain>
    </source>
</reference>
<evidence type="ECO:0000256" key="5">
    <source>
        <dbReference type="ARBA" id="ARBA00022842"/>
    </source>
</evidence>
<sequence>MTNPAITGAILAGGPGTGMPGVLKPLLRMDGETLIERQVRRMRELCAEIIVVTNAPKPLFAVLDADVRIITDYFPDSGPLGGMHAALRLAKHPWVWIAGSDMPFVSPEAASRLRLGRTEPCRAAIPLLDGQPVVLHGLYDARCAETAGRLLAGGERGLEAFLGRLRWQGVPADAWLDEAGMRHFAYKIDKQADYERAQALLAQERTSPKEETAR</sequence>
<keyword evidence="1" id="KW-0963">Cytoplasm</keyword>
<dbReference type="GO" id="GO:0046872">
    <property type="term" value="F:metal ion binding"/>
    <property type="evidence" value="ECO:0007669"/>
    <property type="project" value="UniProtKB-KW"/>
</dbReference>
<dbReference type="Gene3D" id="3.90.550.10">
    <property type="entry name" value="Spore Coat Polysaccharide Biosynthesis Protein SpsA, Chain A"/>
    <property type="match status" value="1"/>
</dbReference>
<keyword evidence="2 9" id="KW-0808">Transferase</keyword>
<dbReference type="SUPFAM" id="SSF53448">
    <property type="entry name" value="Nucleotide-diphospho-sugar transferases"/>
    <property type="match status" value="1"/>
</dbReference>
<evidence type="ECO:0000256" key="3">
    <source>
        <dbReference type="ARBA" id="ARBA00022723"/>
    </source>
</evidence>
<dbReference type="GO" id="GO:0006777">
    <property type="term" value="P:Mo-molybdopterin cofactor biosynthetic process"/>
    <property type="evidence" value="ECO:0007669"/>
    <property type="project" value="UniProtKB-KW"/>
</dbReference>
<dbReference type="PANTHER" id="PTHR19136:SF81">
    <property type="entry name" value="MOLYBDENUM COFACTOR GUANYLYLTRANSFERASE"/>
    <property type="match status" value="1"/>
</dbReference>
<dbReference type="AlphaFoldDB" id="A0A7X0RQB6"/>
<feature type="domain" description="MobA-like NTP transferase" evidence="8">
    <location>
        <begin position="8"/>
        <end position="164"/>
    </location>
</feature>
<keyword evidence="10" id="KW-1185">Reference proteome</keyword>
<evidence type="ECO:0000256" key="1">
    <source>
        <dbReference type="ARBA" id="ARBA00022490"/>
    </source>
</evidence>
<dbReference type="InterPro" id="IPR029044">
    <property type="entry name" value="Nucleotide-diphossugar_trans"/>
</dbReference>
<evidence type="ECO:0000313" key="10">
    <source>
        <dbReference type="Proteomes" id="UP000547209"/>
    </source>
</evidence>
<dbReference type="Pfam" id="PF12804">
    <property type="entry name" value="NTP_transf_3"/>
    <property type="match status" value="1"/>
</dbReference>
<dbReference type="CDD" id="cd02503">
    <property type="entry name" value="MobA"/>
    <property type="match status" value="1"/>
</dbReference>
<accession>A0A7X0RQB6</accession>
<dbReference type="RefSeq" id="WP_185143224.1">
    <property type="nucleotide sequence ID" value="NZ_JACJVP010000023.1"/>
</dbReference>
<dbReference type="EMBL" id="JACJVP010000023">
    <property type="protein sequence ID" value="MBB6671757.1"/>
    <property type="molecule type" value="Genomic_DNA"/>
</dbReference>
<dbReference type="PANTHER" id="PTHR19136">
    <property type="entry name" value="MOLYBDENUM COFACTOR GUANYLYLTRANSFERASE"/>
    <property type="match status" value="1"/>
</dbReference>
<organism evidence="9 10">
    <name type="scientific">Cohnella nanjingensis</name>
    <dbReference type="NCBI Taxonomy" id="1387779"/>
    <lineage>
        <taxon>Bacteria</taxon>
        <taxon>Bacillati</taxon>
        <taxon>Bacillota</taxon>
        <taxon>Bacilli</taxon>
        <taxon>Bacillales</taxon>
        <taxon>Paenibacillaceae</taxon>
        <taxon>Cohnella</taxon>
    </lineage>
</organism>
<keyword evidence="4" id="KW-0547">Nucleotide-binding</keyword>
<dbReference type="GO" id="GO:0005525">
    <property type="term" value="F:GTP binding"/>
    <property type="evidence" value="ECO:0007669"/>
    <property type="project" value="UniProtKB-KW"/>
</dbReference>
<evidence type="ECO:0000313" key="9">
    <source>
        <dbReference type="EMBL" id="MBB6671757.1"/>
    </source>
</evidence>
<dbReference type="Proteomes" id="UP000547209">
    <property type="component" value="Unassembled WGS sequence"/>
</dbReference>
<protein>
    <submittedName>
        <fullName evidence="9">Molybdenum cofactor guanylyltransferase</fullName>
    </submittedName>
</protein>
<keyword evidence="3" id="KW-0479">Metal-binding</keyword>
<keyword evidence="6" id="KW-0342">GTP-binding</keyword>
<proteinExistence type="predicted"/>
<comment type="caution">
    <text evidence="9">The sequence shown here is derived from an EMBL/GenBank/DDBJ whole genome shotgun (WGS) entry which is preliminary data.</text>
</comment>
<evidence type="ECO:0000256" key="2">
    <source>
        <dbReference type="ARBA" id="ARBA00022679"/>
    </source>
</evidence>
<name>A0A7X0RQB6_9BACL</name>
<keyword evidence="9" id="KW-0548">Nucleotidyltransferase</keyword>
<dbReference type="InterPro" id="IPR025877">
    <property type="entry name" value="MobA-like_NTP_Trfase"/>
</dbReference>
<evidence type="ECO:0000256" key="4">
    <source>
        <dbReference type="ARBA" id="ARBA00022741"/>
    </source>
</evidence>